<protein>
    <submittedName>
        <fullName evidence="1">Uncharacterized protein</fullName>
    </submittedName>
</protein>
<dbReference type="EMBL" id="RBPS01000092">
    <property type="protein sequence ID" value="RMO38886.1"/>
    <property type="molecule type" value="Genomic_DNA"/>
</dbReference>
<dbReference type="RefSeq" id="WP_004660629.1">
    <property type="nucleotide sequence ID" value="NZ_LGLL01000054.1"/>
</dbReference>
<dbReference type="Proteomes" id="UP000280599">
    <property type="component" value="Unassembled WGS sequence"/>
</dbReference>
<dbReference type="Proteomes" id="UP000273536">
    <property type="component" value="Unassembled WGS sequence"/>
</dbReference>
<evidence type="ECO:0000313" key="3">
    <source>
        <dbReference type="EMBL" id="RMQ04295.1"/>
    </source>
</evidence>
<evidence type="ECO:0000313" key="4">
    <source>
        <dbReference type="Proteomes" id="UP000272471"/>
    </source>
</evidence>
<dbReference type="Proteomes" id="UP000272471">
    <property type="component" value="Unassembled WGS sequence"/>
</dbReference>
<reference evidence="4 5" key="1">
    <citation type="submission" date="2018-08" db="EMBL/GenBank/DDBJ databases">
        <title>Recombination of ecologically and evolutionarily significant loci maintains genetic cohesion in the Pseudomonas syringae species complex.</title>
        <authorList>
            <person name="Dillon M."/>
            <person name="Thakur S."/>
            <person name="Almeida R.N.D."/>
            <person name="Weir B.S."/>
            <person name="Guttman D.S."/>
        </authorList>
    </citation>
    <scope>NUCLEOTIDE SEQUENCE [LARGE SCALE GENOMIC DNA]</scope>
    <source>
        <strain evidence="3 4">ICMP 4182</strain>
        <strain evidence="1 5">ICMP 6372</strain>
        <strain evidence="2 6">ICMP 867</strain>
    </source>
</reference>
<dbReference type="EMBL" id="RBPT01000299">
    <property type="protein sequence ID" value="RMO43290.1"/>
    <property type="molecule type" value="Genomic_DNA"/>
</dbReference>
<gene>
    <name evidence="3" type="ORF">ALQ11_102869</name>
    <name evidence="2" type="ORF">ALQ41_02674</name>
    <name evidence="1" type="ORF">ALQ42_02880</name>
</gene>
<proteinExistence type="predicted"/>
<dbReference type="EMBL" id="RBQX01000405">
    <property type="protein sequence ID" value="RMQ04295.1"/>
    <property type="molecule type" value="Genomic_DNA"/>
</dbReference>
<evidence type="ECO:0000313" key="6">
    <source>
        <dbReference type="Proteomes" id="UP000280599"/>
    </source>
</evidence>
<evidence type="ECO:0000313" key="1">
    <source>
        <dbReference type="EMBL" id="RMO38886.1"/>
    </source>
</evidence>
<evidence type="ECO:0000313" key="2">
    <source>
        <dbReference type="EMBL" id="RMO43290.1"/>
    </source>
</evidence>
<comment type="caution">
    <text evidence="1">The sequence shown here is derived from an EMBL/GenBank/DDBJ whole genome shotgun (WGS) entry which is preliminary data.</text>
</comment>
<name>A0A0P9RXQ4_PSESG</name>
<organism evidence="1 5">
    <name type="scientific">Pseudomonas savastanoi pv. glycinea</name>
    <name type="common">Pseudomonas syringae pv. glycinea</name>
    <dbReference type="NCBI Taxonomy" id="318"/>
    <lineage>
        <taxon>Bacteria</taxon>
        <taxon>Pseudomonadati</taxon>
        <taxon>Pseudomonadota</taxon>
        <taxon>Gammaproteobacteria</taxon>
        <taxon>Pseudomonadales</taxon>
        <taxon>Pseudomonadaceae</taxon>
        <taxon>Pseudomonas</taxon>
    </lineage>
</organism>
<evidence type="ECO:0000313" key="5">
    <source>
        <dbReference type="Proteomes" id="UP000273536"/>
    </source>
</evidence>
<accession>A0A0P9RXQ4</accession>
<dbReference type="AlphaFoldDB" id="A0A0P9RXQ4"/>
<sequence>MQTKEYYQTIRGLHTALGDLAYSLAVFGDTLTKREKYKSPDLTGIEAVHYYLIQKYSWTPSQVRGMSFEDIRFVLTEEMNGYVMPREALE</sequence>